<evidence type="ECO:0000313" key="1">
    <source>
        <dbReference type="Proteomes" id="UP000887580"/>
    </source>
</evidence>
<sequence length="247" mass="29288">RGRYMFRVDDVVRPGGCSNKTGGTYPMLIYPNIVNMLGEMTIDINAMCLDRTKTYILMIEQRETASCVVLNPSIARCNIPRIYDWGTKTLYFQPQTGKAMDDKAFVGYVYFVPPTLDPMRLDIGNIYNWFKNPLPYTVMPLVWYPRNFTNPDLNPIDTNMRIYDDSLYAVQLGLYVIGYKEGKDDSLKKFRPQYRVLARLATYSNRNQQEFRFRAQEETINLYQVEQWYMNDWERMHDLYTYRFGFL</sequence>
<evidence type="ECO:0000313" key="2">
    <source>
        <dbReference type="WBParaSite" id="PS1159_v2.g12564.t1"/>
    </source>
</evidence>
<accession>A0AC35F0H3</accession>
<reference evidence="2" key="1">
    <citation type="submission" date="2022-11" db="UniProtKB">
        <authorList>
            <consortium name="WormBaseParasite"/>
        </authorList>
    </citation>
    <scope>IDENTIFICATION</scope>
</reference>
<organism evidence="1 2">
    <name type="scientific">Panagrolaimus sp. PS1159</name>
    <dbReference type="NCBI Taxonomy" id="55785"/>
    <lineage>
        <taxon>Eukaryota</taxon>
        <taxon>Metazoa</taxon>
        <taxon>Ecdysozoa</taxon>
        <taxon>Nematoda</taxon>
        <taxon>Chromadorea</taxon>
        <taxon>Rhabditida</taxon>
        <taxon>Tylenchina</taxon>
        <taxon>Panagrolaimomorpha</taxon>
        <taxon>Panagrolaimoidea</taxon>
        <taxon>Panagrolaimidae</taxon>
        <taxon>Panagrolaimus</taxon>
    </lineage>
</organism>
<name>A0AC35F0H3_9BILA</name>
<proteinExistence type="predicted"/>
<dbReference type="Proteomes" id="UP000887580">
    <property type="component" value="Unplaced"/>
</dbReference>
<protein>
    <submittedName>
        <fullName evidence="2">Capsid protein</fullName>
    </submittedName>
</protein>
<dbReference type="WBParaSite" id="PS1159_v2.g12564.t1">
    <property type="protein sequence ID" value="PS1159_v2.g12564.t1"/>
    <property type="gene ID" value="PS1159_v2.g12564"/>
</dbReference>